<dbReference type="Proteomes" id="UP001431209">
    <property type="component" value="Unassembled WGS sequence"/>
</dbReference>
<name>A0AAW2ZJ01_9EUKA</name>
<keyword evidence="1" id="KW-0472">Membrane</keyword>
<keyword evidence="1" id="KW-1133">Transmembrane helix</keyword>
<sequence>MIKEVILIIGVLYRLAVVFLVEIPVVLDWPINAGDCTEICKGDIVLRDVCVAVCNTRFEGINDYLAMDKTLTYPYSNLQKLNLFSLVCFTSPLFIAAIFGLLFKKQWAFKLGLISGGMYLSNMLLFYGAVILECEQYLTVLAYNVQDGFLALLLCYAGWVGLNRASEQPTNRNQKKKLQ</sequence>
<reference evidence="2 3" key="1">
    <citation type="submission" date="2024-03" db="EMBL/GenBank/DDBJ databases">
        <title>The Acrasis kona genome and developmental transcriptomes reveal deep origins of eukaryotic multicellular pathways.</title>
        <authorList>
            <person name="Sheikh S."/>
            <person name="Fu C.-J."/>
            <person name="Brown M.W."/>
            <person name="Baldauf S.L."/>
        </authorList>
    </citation>
    <scope>NUCLEOTIDE SEQUENCE [LARGE SCALE GENOMIC DNA]</scope>
    <source>
        <strain evidence="2 3">ATCC MYA-3509</strain>
    </source>
</reference>
<organism evidence="2 3">
    <name type="scientific">Acrasis kona</name>
    <dbReference type="NCBI Taxonomy" id="1008807"/>
    <lineage>
        <taxon>Eukaryota</taxon>
        <taxon>Discoba</taxon>
        <taxon>Heterolobosea</taxon>
        <taxon>Tetramitia</taxon>
        <taxon>Eutetramitia</taxon>
        <taxon>Acrasidae</taxon>
        <taxon>Acrasis</taxon>
    </lineage>
</organism>
<keyword evidence="3" id="KW-1185">Reference proteome</keyword>
<gene>
    <name evidence="2" type="ORF">AKO1_010609</name>
</gene>
<feature type="transmembrane region" description="Helical" evidence="1">
    <location>
        <begin position="5"/>
        <end position="27"/>
    </location>
</feature>
<evidence type="ECO:0000313" key="3">
    <source>
        <dbReference type="Proteomes" id="UP001431209"/>
    </source>
</evidence>
<keyword evidence="1" id="KW-0812">Transmembrane</keyword>
<dbReference type="AlphaFoldDB" id="A0AAW2ZJ01"/>
<comment type="caution">
    <text evidence="2">The sequence shown here is derived from an EMBL/GenBank/DDBJ whole genome shotgun (WGS) entry which is preliminary data.</text>
</comment>
<evidence type="ECO:0000313" key="2">
    <source>
        <dbReference type="EMBL" id="KAL0489282.1"/>
    </source>
</evidence>
<accession>A0AAW2ZJ01</accession>
<feature type="transmembrane region" description="Helical" evidence="1">
    <location>
        <begin position="149"/>
        <end position="166"/>
    </location>
</feature>
<evidence type="ECO:0000256" key="1">
    <source>
        <dbReference type="SAM" id="Phobius"/>
    </source>
</evidence>
<feature type="transmembrane region" description="Helical" evidence="1">
    <location>
        <begin position="83"/>
        <end position="103"/>
    </location>
</feature>
<dbReference type="EMBL" id="JAOPGA020001540">
    <property type="protein sequence ID" value="KAL0489282.1"/>
    <property type="molecule type" value="Genomic_DNA"/>
</dbReference>
<proteinExistence type="predicted"/>
<protein>
    <submittedName>
        <fullName evidence="2">Uncharacterized protein</fullName>
    </submittedName>
</protein>